<feature type="compositionally biased region" description="Polar residues" evidence="1">
    <location>
        <begin position="56"/>
        <end position="66"/>
    </location>
</feature>
<evidence type="ECO:0000313" key="3">
    <source>
        <dbReference type="Proteomes" id="UP000027138"/>
    </source>
</evidence>
<organism evidence="2 3">
    <name type="scientific">Jatropha curcas</name>
    <name type="common">Barbados nut</name>
    <dbReference type="NCBI Taxonomy" id="180498"/>
    <lineage>
        <taxon>Eukaryota</taxon>
        <taxon>Viridiplantae</taxon>
        <taxon>Streptophyta</taxon>
        <taxon>Embryophyta</taxon>
        <taxon>Tracheophyta</taxon>
        <taxon>Spermatophyta</taxon>
        <taxon>Magnoliopsida</taxon>
        <taxon>eudicotyledons</taxon>
        <taxon>Gunneridae</taxon>
        <taxon>Pentapetalae</taxon>
        <taxon>rosids</taxon>
        <taxon>fabids</taxon>
        <taxon>Malpighiales</taxon>
        <taxon>Euphorbiaceae</taxon>
        <taxon>Crotonoideae</taxon>
        <taxon>Jatropheae</taxon>
        <taxon>Jatropha</taxon>
    </lineage>
</organism>
<name>A0A067KZ78_JATCU</name>
<evidence type="ECO:0000256" key="1">
    <source>
        <dbReference type="SAM" id="MobiDB-lite"/>
    </source>
</evidence>
<dbReference type="AlphaFoldDB" id="A0A067KZ78"/>
<feature type="region of interest" description="Disordered" evidence="1">
    <location>
        <begin position="28"/>
        <end position="66"/>
    </location>
</feature>
<keyword evidence="3" id="KW-1185">Reference proteome</keyword>
<feature type="compositionally biased region" description="Polar residues" evidence="1">
    <location>
        <begin position="31"/>
        <end position="44"/>
    </location>
</feature>
<reference evidence="2 3" key="1">
    <citation type="journal article" date="2014" name="PLoS ONE">
        <title>Global Analysis of Gene Expression Profiles in Physic Nut (Jatropha curcas L.) Seedlings Exposed to Salt Stress.</title>
        <authorList>
            <person name="Zhang L."/>
            <person name="Zhang C."/>
            <person name="Wu P."/>
            <person name="Chen Y."/>
            <person name="Li M."/>
            <person name="Jiang H."/>
            <person name="Wu G."/>
        </authorList>
    </citation>
    <scope>NUCLEOTIDE SEQUENCE [LARGE SCALE GENOMIC DNA]</scope>
    <source>
        <strain evidence="3">cv. GZQX0401</strain>
        <tissue evidence="2">Young leaves</tissue>
    </source>
</reference>
<proteinExistence type="predicted"/>
<dbReference type="Proteomes" id="UP000027138">
    <property type="component" value="Unassembled WGS sequence"/>
</dbReference>
<protein>
    <submittedName>
        <fullName evidence="2">Uncharacterized protein</fullName>
    </submittedName>
</protein>
<gene>
    <name evidence="2" type="ORF">JCGZ_08261</name>
</gene>
<dbReference type="EMBL" id="KK914398">
    <property type="protein sequence ID" value="KDP37570.1"/>
    <property type="molecule type" value="Genomic_DNA"/>
</dbReference>
<accession>A0A067KZ78</accession>
<evidence type="ECO:0000313" key="2">
    <source>
        <dbReference type="EMBL" id="KDP37570.1"/>
    </source>
</evidence>
<sequence length="190" mass="21006">MADDIGGEPGFTQARIRTIAQIVAAALAQDRAQNQATPPSSSQPVVEERQVPDPVSDNQTSMGNTTPVENDVLKQLAELKERFNKMAAVKEKDSVTNFHITEYVLHPTKASTESEQSKRISEFEDFLGIRDEASKLVQEQKAKVRILQSVLAAEDVEETERKVSKMKLAEEKIEATPEEGEEVADANEVI</sequence>